<accession>A0ABZ2THS7</accession>
<reference evidence="1 2" key="1">
    <citation type="submission" date="2024-02" db="EMBL/GenBank/DDBJ databases">
        <title>Roseovarius strain W115 nov., isolated from a marine algae.</title>
        <authorList>
            <person name="Lee M.W."/>
            <person name="Lee J.K."/>
            <person name="Kim J.M."/>
            <person name="Choi D.G."/>
            <person name="Baek J.H."/>
            <person name="Bayburt H."/>
            <person name="Jung J.J."/>
            <person name="Han D.M."/>
            <person name="Jeon C.O."/>
        </authorList>
    </citation>
    <scope>NUCLEOTIDE SEQUENCE [LARGE SCALE GENOMIC DNA]</scope>
    <source>
        <strain evidence="1 2">W115</strain>
    </source>
</reference>
<dbReference type="Proteomes" id="UP001281305">
    <property type="component" value="Chromosome"/>
</dbReference>
<gene>
    <name evidence="1" type="ORF">RZS32_001880</name>
</gene>
<protein>
    <submittedName>
        <fullName evidence="1">Uncharacterized protein</fullName>
    </submittedName>
</protein>
<organism evidence="1 2">
    <name type="scientific">Roseovarius rhodophyticola</name>
    <dbReference type="NCBI Taxonomy" id="3080827"/>
    <lineage>
        <taxon>Bacteria</taxon>
        <taxon>Pseudomonadati</taxon>
        <taxon>Pseudomonadota</taxon>
        <taxon>Alphaproteobacteria</taxon>
        <taxon>Rhodobacterales</taxon>
        <taxon>Roseobacteraceae</taxon>
        <taxon>Roseovarius</taxon>
    </lineage>
</organism>
<proteinExistence type="predicted"/>
<keyword evidence="2" id="KW-1185">Reference proteome</keyword>
<dbReference type="EMBL" id="CP146606">
    <property type="protein sequence ID" value="WYK18660.1"/>
    <property type="molecule type" value="Genomic_DNA"/>
</dbReference>
<evidence type="ECO:0000313" key="2">
    <source>
        <dbReference type="Proteomes" id="UP001281305"/>
    </source>
</evidence>
<evidence type="ECO:0000313" key="1">
    <source>
        <dbReference type="EMBL" id="WYK18660.1"/>
    </source>
</evidence>
<dbReference type="RefSeq" id="WP_317055343.1">
    <property type="nucleotide sequence ID" value="NZ_CP146606.1"/>
</dbReference>
<sequence>MATQVANAEIIPKERPGLDRALRRLARPERLIYGAPIAAGTGKHDLLCAVLREIDETILPREIIIECQVFGTMRLSVSNRRLAAIRFDHDIDETPMVQAEDSQDMAQQFAQILTQAFETSQEARILRPRRLPAGTSFNMSCSCQSLADAAGIADFRLLPVVEEVGFLDAIQGVAKAFVKTNSDLTNYATTGSQGEVELLQEFHRNFQTGQSARGHARRLNLDEPQCLMVPLANARTIVLTVGVEGHALALVPNEETPRLTQAWHAERNGGATV</sequence>
<name>A0ABZ2THS7_9RHOB</name>